<evidence type="ECO:0000313" key="2">
    <source>
        <dbReference type="EMBL" id="QIW58637.1"/>
    </source>
</evidence>
<feature type="transmembrane region" description="Helical" evidence="1">
    <location>
        <begin position="81"/>
        <end position="100"/>
    </location>
</feature>
<dbReference type="AlphaFoldDB" id="A0AAE6YLR6"/>
<name>A0AAE6YLR6_9LACT</name>
<dbReference type="Proteomes" id="UP000501558">
    <property type="component" value="Chromosome"/>
</dbReference>
<feature type="transmembrane region" description="Helical" evidence="1">
    <location>
        <begin position="40"/>
        <end position="61"/>
    </location>
</feature>
<evidence type="ECO:0000256" key="1">
    <source>
        <dbReference type="SAM" id="Phobius"/>
    </source>
</evidence>
<accession>A0AAE6YLR6</accession>
<dbReference type="EMBL" id="CP047628">
    <property type="protein sequence ID" value="QIW58637.1"/>
    <property type="molecule type" value="Genomic_DNA"/>
</dbReference>
<dbReference type="RefSeq" id="WP_167841395.1">
    <property type="nucleotide sequence ID" value="NZ_CP047628.1"/>
</dbReference>
<keyword evidence="1" id="KW-0812">Transmembrane</keyword>
<evidence type="ECO:0000313" key="3">
    <source>
        <dbReference type="Proteomes" id="UP000501558"/>
    </source>
</evidence>
<keyword evidence="1" id="KW-0472">Membrane</keyword>
<sequence length="227" mass="26727">MTETNDLSYFNKSIHLLKSLEKVAYARNERLRIYHEKIRSIRAIVAGMLASILSTAIWIFIMLSLELSYFDLQTTGKFVTRLVALLLTITLLIILPYLCLYKMWRHPLFRSFTSILEKKVLKQLFTDIEKIDEKAYQIVSQPAFRNPRVPDHYLSVEHLISLEKYMASGEAKTISEALDYLKNELETKIYFSNLETHQTLLQREKNYLKNVNQNLINRIKKEEEVYG</sequence>
<proteinExistence type="predicted"/>
<keyword evidence="3" id="KW-1185">Reference proteome</keyword>
<organism evidence="2 3">
    <name type="scientific">Pseudolactococcus raffinolactis</name>
    <dbReference type="NCBI Taxonomy" id="1366"/>
    <lineage>
        <taxon>Bacteria</taxon>
        <taxon>Bacillati</taxon>
        <taxon>Bacillota</taxon>
        <taxon>Bacilli</taxon>
        <taxon>Lactobacillales</taxon>
        <taxon>Streptococcaceae</taxon>
        <taxon>Pseudolactococcus</taxon>
    </lineage>
</organism>
<protein>
    <submittedName>
        <fullName evidence="2">Uncharacterized protein</fullName>
    </submittedName>
</protein>
<reference evidence="2 3" key="1">
    <citation type="submission" date="2019-12" db="EMBL/GenBank/DDBJ databases">
        <title>Whole genome sequences of Lactococcus raffinolactis strains isolated from sewage.</title>
        <authorList>
            <person name="Ybazeta G."/>
            <person name="Ross M."/>
            <person name="Brabant-Kirwan D."/>
            <person name="Saleh M."/>
            <person name="Dillon J.A."/>
            <person name="Splinter K."/>
            <person name="Nokhbeh R."/>
        </authorList>
    </citation>
    <scope>NUCLEOTIDE SEQUENCE [LARGE SCALE GENOMIC DNA]</scope>
    <source>
        <strain evidence="2 3">Lr_19_14</strain>
    </source>
</reference>
<gene>
    <name evidence="2" type="ORF">GU334_06840</name>
</gene>
<keyword evidence="1" id="KW-1133">Transmembrane helix</keyword>